<dbReference type="Proteomes" id="UP000324222">
    <property type="component" value="Unassembled WGS sequence"/>
</dbReference>
<keyword evidence="3" id="KW-1185">Reference proteome</keyword>
<evidence type="ECO:0000256" key="1">
    <source>
        <dbReference type="SAM" id="Coils"/>
    </source>
</evidence>
<proteinExistence type="predicted"/>
<reference evidence="2 3" key="1">
    <citation type="submission" date="2019-05" db="EMBL/GenBank/DDBJ databases">
        <title>Another draft genome of Portunus trituberculatus and its Hox gene families provides insights of decapod evolution.</title>
        <authorList>
            <person name="Jeong J.-H."/>
            <person name="Song I."/>
            <person name="Kim S."/>
            <person name="Choi T."/>
            <person name="Kim D."/>
            <person name="Ryu S."/>
            <person name="Kim W."/>
        </authorList>
    </citation>
    <scope>NUCLEOTIDE SEQUENCE [LARGE SCALE GENOMIC DNA]</scope>
    <source>
        <tissue evidence="2">Muscle</tissue>
    </source>
</reference>
<protein>
    <submittedName>
        <fullName evidence="2">Uncharacterized protein</fullName>
    </submittedName>
</protein>
<name>A0A5B7HXY6_PORTR</name>
<gene>
    <name evidence="2" type="ORF">E2C01_071792</name>
</gene>
<dbReference type="EMBL" id="VSRR010045632">
    <property type="protein sequence ID" value="MPC77340.1"/>
    <property type="molecule type" value="Genomic_DNA"/>
</dbReference>
<dbReference type="AlphaFoldDB" id="A0A5B7HXY6"/>
<organism evidence="2 3">
    <name type="scientific">Portunus trituberculatus</name>
    <name type="common">Swimming crab</name>
    <name type="synonym">Neptunus trituberculatus</name>
    <dbReference type="NCBI Taxonomy" id="210409"/>
    <lineage>
        <taxon>Eukaryota</taxon>
        <taxon>Metazoa</taxon>
        <taxon>Ecdysozoa</taxon>
        <taxon>Arthropoda</taxon>
        <taxon>Crustacea</taxon>
        <taxon>Multicrustacea</taxon>
        <taxon>Malacostraca</taxon>
        <taxon>Eumalacostraca</taxon>
        <taxon>Eucarida</taxon>
        <taxon>Decapoda</taxon>
        <taxon>Pleocyemata</taxon>
        <taxon>Brachyura</taxon>
        <taxon>Eubrachyura</taxon>
        <taxon>Portunoidea</taxon>
        <taxon>Portunidae</taxon>
        <taxon>Portuninae</taxon>
        <taxon>Portunus</taxon>
    </lineage>
</organism>
<feature type="coiled-coil region" evidence="1">
    <location>
        <begin position="32"/>
        <end position="63"/>
    </location>
</feature>
<keyword evidence="1" id="KW-0175">Coiled coil</keyword>
<accession>A0A5B7HXY6</accession>
<evidence type="ECO:0000313" key="2">
    <source>
        <dbReference type="EMBL" id="MPC77340.1"/>
    </source>
</evidence>
<sequence length="225" mass="26210">MSSLMAKHDRLVSEKINKNTALKLRITECEKISGINQELKEAVLEIRKQNDAQKTTYQNLQDKVQQGGTNRIEGGLGENKLKELRNGWKQEQEEEKAKFSEVVKKQIQENTKVAVIEVIKEKESMVWDAVDKKKSFVIYGMREKKNPNKFTREREEREMAKMVIKRVQDSTHEFNQEVNEVVRLGRYTEGGKRPMKVKMRSQVAVEEKMAGNVSYPMMLITRKYG</sequence>
<comment type="caution">
    <text evidence="2">The sequence shown here is derived from an EMBL/GenBank/DDBJ whole genome shotgun (WGS) entry which is preliminary data.</text>
</comment>
<evidence type="ECO:0000313" key="3">
    <source>
        <dbReference type="Proteomes" id="UP000324222"/>
    </source>
</evidence>